<dbReference type="InterPro" id="IPR014710">
    <property type="entry name" value="RmlC-like_jellyroll"/>
</dbReference>
<evidence type="ECO:0000259" key="1">
    <source>
        <dbReference type="Pfam" id="PF07883"/>
    </source>
</evidence>
<dbReference type="Gene3D" id="2.60.120.10">
    <property type="entry name" value="Jelly Rolls"/>
    <property type="match status" value="2"/>
</dbReference>
<evidence type="ECO:0000313" key="2">
    <source>
        <dbReference type="EMBL" id="MDT0683185.1"/>
    </source>
</evidence>
<dbReference type="PROSITE" id="PS51318">
    <property type="entry name" value="TAT"/>
    <property type="match status" value="1"/>
</dbReference>
<dbReference type="PANTHER" id="PTHR36440:SF1">
    <property type="entry name" value="PUTATIVE (AFU_ORTHOLOGUE AFUA_8G07350)-RELATED"/>
    <property type="match status" value="1"/>
</dbReference>
<dbReference type="RefSeq" id="WP_311691499.1">
    <property type="nucleotide sequence ID" value="NZ_JAVRHL010000003.1"/>
</dbReference>
<proteinExistence type="predicted"/>
<comment type="caution">
    <text evidence="2">The sequence shown here is derived from an EMBL/GenBank/DDBJ whole genome shotgun (WGS) entry which is preliminary data.</text>
</comment>
<dbReference type="InterPro" id="IPR053146">
    <property type="entry name" value="QDO-like"/>
</dbReference>
<feature type="domain" description="Cupin type-2" evidence="1">
    <location>
        <begin position="94"/>
        <end position="143"/>
    </location>
</feature>
<dbReference type="InterPro" id="IPR006311">
    <property type="entry name" value="TAT_signal"/>
</dbReference>
<reference evidence="2 3" key="1">
    <citation type="submission" date="2023-09" db="EMBL/GenBank/DDBJ databases">
        <authorList>
            <person name="Rey-Velasco X."/>
        </authorList>
    </citation>
    <scope>NUCLEOTIDE SEQUENCE [LARGE SCALE GENOMIC DNA]</scope>
    <source>
        <strain evidence="2 3">F158</strain>
    </source>
</reference>
<dbReference type="InterPro" id="IPR011051">
    <property type="entry name" value="RmlC_Cupin_sf"/>
</dbReference>
<name>A0ABU3DHI5_9RHOB</name>
<dbReference type="SUPFAM" id="SSF51182">
    <property type="entry name" value="RmlC-like cupins"/>
    <property type="match status" value="1"/>
</dbReference>
<organism evidence="2 3">
    <name type="scientific">Tropicimonas omnivorans</name>
    <dbReference type="NCBI Taxonomy" id="3075590"/>
    <lineage>
        <taxon>Bacteria</taxon>
        <taxon>Pseudomonadati</taxon>
        <taxon>Pseudomonadota</taxon>
        <taxon>Alphaproteobacteria</taxon>
        <taxon>Rhodobacterales</taxon>
        <taxon>Roseobacteraceae</taxon>
        <taxon>Tropicimonas</taxon>
    </lineage>
</organism>
<evidence type="ECO:0000313" key="3">
    <source>
        <dbReference type="Proteomes" id="UP001265259"/>
    </source>
</evidence>
<sequence>MTLSRRSFFRRAALGGAAAALTGDIVMADAPLGQIPTAQADGTLPGAHELYALRDGEGEFRLIGGHVATVISRPEDTDGDCAAAVLTGSMDAGLPLHRHDETDEALYVMDGRLELHLDGKAHLLTAGDYAYVPAGTAHGYRMKSWRTRILTWSIGSGLGGFYEALGTPFSRPVQPDLPDLTIPQPRLDAAAAASDVTWLGALPEAEAAIVTAREIPEEKRPYVLMGGEGERLVAADQLFSLLQTSASTEGAFFAVLTEGPAGQPIPWHYHKHHTENFFCLEGRMTLWVNGEEMTLYPGDYCQVTPGTVHSYRLDTPYTKFFGWLVPAVFEPFFRTIGDPTEMHVFPMEPPAFRFDRVMARMDELDLNILLVQD</sequence>
<dbReference type="InterPro" id="IPR013096">
    <property type="entry name" value="Cupin_2"/>
</dbReference>
<gene>
    <name evidence="2" type="ORF">RM543_10845</name>
</gene>
<dbReference type="CDD" id="cd02215">
    <property type="entry name" value="cupin_QDO_N_C"/>
    <property type="match status" value="2"/>
</dbReference>
<dbReference type="PANTHER" id="PTHR36440">
    <property type="entry name" value="PUTATIVE (AFU_ORTHOLOGUE AFUA_8G07350)-RELATED"/>
    <property type="match status" value="1"/>
</dbReference>
<keyword evidence="3" id="KW-1185">Reference proteome</keyword>
<protein>
    <submittedName>
        <fullName evidence="2">Quercetin 2,3-dioxygenase</fullName>
    </submittedName>
</protein>
<accession>A0ABU3DHI5</accession>
<dbReference type="EMBL" id="JAVRHL010000003">
    <property type="protein sequence ID" value="MDT0683185.1"/>
    <property type="molecule type" value="Genomic_DNA"/>
</dbReference>
<dbReference type="Proteomes" id="UP001265259">
    <property type="component" value="Unassembled WGS sequence"/>
</dbReference>
<dbReference type="Pfam" id="PF07883">
    <property type="entry name" value="Cupin_2"/>
    <property type="match status" value="2"/>
</dbReference>
<feature type="domain" description="Cupin type-2" evidence="1">
    <location>
        <begin position="260"/>
        <end position="314"/>
    </location>
</feature>